<keyword evidence="4 7" id="KW-0133">Cell shape</keyword>
<accession>A0ABY1NDJ4</accession>
<feature type="transmembrane region" description="Helical" evidence="8">
    <location>
        <begin position="16"/>
        <end position="34"/>
    </location>
</feature>
<dbReference type="PROSITE" id="PS52029">
    <property type="entry name" value="LD_TPASE"/>
    <property type="match status" value="1"/>
</dbReference>
<reference evidence="10 11" key="1">
    <citation type="submission" date="2017-05" db="EMBL/GenBank/DDBJ databases">
        <authorList>
            <person name="Varghese N."/>
            <person name="Submissions S."/>
        </authorList>
    </citation>
    <scope>NUCLEOTIDE SEQUENCE [LARGE SCALE GENOMIC DNA]</scope>
    <source>
        <strain evidence="10 11">DSM 15360</strain>
    </source>
</reference>
<evidence type="ECO:0000256" key="8">
    <source>
        <dbReference type="SAM" id="Phobius"/>
    </source>
</evidence>
<keyword evidence="11" id="KW-1185">Reference proteome</keyword>
<evidence type="ECO:0000256" key="3">
    <source>
        <dbReference type="ARBA" id="ARBA00022679"/>
    </source>
</evidence>
<dbReference type="Proteomes" id="UP001157915">
    <property type="component" value="Unassembled WGS sequence"/>
</dbReference>
<comment type="similarity">
    <text evidence="2">Belongs to the YkuD family.</text>
</comment>
<evidence type="ECO:0000256" key="2">
    <source>
        <dbReference type="ARBA" id="ARBA00005992"/>
    </source>
</evidence>
<dbReference type="PANTHER" id="PTHR41533:SF2">
    <property type="entry name" value="BLR7131 PROTEIN"/>
    <property type="match status" value="1"/>
</dbReference>
<dbReference type="CDD" id="cd16913">
    <property type="entry name" value="YkuD_like"/>
    <property type="match status" value="1"/>
</dbReference>
<sequence>MTNIRLYNTPFMNKKIFIPIAAVVLLAVGLLWFFNQRRSDITDELEQYFISGEAGVLAESDYAVSIEEFYTDREYMEVWLFNGSLSKNGEELLEQIEDSKYDGLQPEDYHLERIYALSSTPEKENKKFRNLSSDEKVSLELLLTDAFFRLAHDLENGKVNPSSLDPNWKFEEKETENNYSEMLKEVAGGSSVEKTFEKLYPNSDLYAQGRKAIQELYTIQKNDTLTWEFEPVEGAIEVGDQHAAIPALRKRLMFWDFLKPYEMADPTLFDSTMFAGLQKYQESNGMNPDGIIGALVAESLNKSPQNLIDIASINMERLRWMPKMDWDQEMVLVNIANYQLDYMKNQDTAFTAKVIVGKEYNESPTFTAPMSYIVFSPYWNIPESITNDEIIPSVKKNPNYLSQKNMEVVDGNGAVVKASQVNLAKETGYRVRQKPGGDNSLGLVKFMFPNDYNIYIHDTPARSLFERETRALSHGCIRIQNPDQFAKILINDKSWDDEKIQEAMHQETEEVVKLEREIPVVLVYMTFWADKDGKANFRSDVYERDAALLKALRSSKSSLDQA</sequence>
<dbReference type="SUPFAM" id="SSF47090">
    <property type="entry name" value="PGBD-like"/>
    <property type="match status" value="1"/>
</dbReference>
<feature type="active site" description="Nucleophile" evidence="7">
    <location>
        <position position="476"/>
    </location>
</feature>
<feature type="active site" description="Proton donor/acceptor" evidence="7">
    <location>
        <position position="457"/>
    </location>
</feature>
<keyword evidence="8" id="KW-0812">Transmembrane</keyword>
<proteinExistence type="inferred from homology"/>
<dbReference type="Pfam" id="PF03734">
    <property type="entry name" value="YkuD"/>
    <property type="match status" value="1"/>
</dbReference>
<dbReference type="InterPro" id="IPR036366">
    <property type="entry name" value="PGBDSf"/>
</dbReference>
<keyword evidence="8" id="KW-1133">Transmembrane helix</keyword>
<dbReference type="SUPFAM" id="SSF141523">
    <property type="entry name" value="L,D-transpeptidase catalytic domain-like"/>
    <property type="match status" value="1"/>
</dbReference>
<dbReference type="InterPro" id="IPR005490">
    <property type="entry name" value="LD_TPept_cat_dom"/>
</dbReference>
<comment type="pathway">
    <text evidence="1 7">Cell wall biogenesis; peptidoglycan biosynthesis.</text>
</comment>
<name>A0ABY1NDJ4_9BACT</name>
<dbReference type="EMBL" id="FXUA01000001">
    <property type="protein sequence ID" value="SMP07101.1"/>
    <property type="molecule type" value="Genomic_DNA"/>
</dbReference>
<comment type="caution">
    <text evidence="10">The sequence shown here is derived from an EMBL/GenBank/DDBJ whole genome shotgun (WGS) entry which is preliminary data.</text>
</comment>
<feature type="domain" description="L,D-TPase catalytic" evidence="9">
    <location>
        <begin position="329"/>
        <end position="503"/>
    </location>
</feature>
<keyword evidence="8" id="KW-0472">Membrane</keyword>
<dbReference type="InterPro" id="IPR038063">
    <property type="entry name" value="Transpep_catalytic_dom"/>
</dbReference>
<gene>
    <name evidence="10" type="ORF">SAMN06265367_101552</name>
</gene>
<dbReference type="InterPro" id="IPR036365">
    <property type="entry name" value="PGBD-like_sf"/>
</dbReference>
<dbReference type="Pfam" id="PF20142">
    <property type="entry name" value="Scaffold"/>
    <property type="match status" value="1"/>
</dbReference>
<organism evidence="10 11">
    <name type="scientific">Algoriphagus winogradskyi</name>
    <dbReference type="NCBI Taxonomy" id="237017"/>
    <lineage>
        <taxon>Bacteria</taxon>
        <taxon>Pseudomonadati</taxon>
        <taxon>Bacteroidota</taxon>
        <taxon>Cytophagia</taxon>
        <taxon>Cytophagales</taxon>
        <taxon>Cyclobacteriaceae</taxon>
        <taxon>Algoriphagus</taxon>
    </lineage>
</organism>
<dbReference type="Gene3D" id="2.40.440.10">
    <property type="entry name" value="L,D-transpeptidase catalytic domain-like"/>
    <property type="match status" value="1"/>
</dbReference>
<keyword evidence="5 7" id="KW-0573">Peptidoglycan synthesis</keyword>
<evidence type="ECO:0000256" key="5">
    <source>
        <dbReference type="ARBA" id="ARBA00022984"/>
    </source>
</evidence>
<evidence type="ECO:0000256" key="6">
    <source>
        <dbReference type="ARBA" id="ARBA00023316"/>
    </source>
</evidence>
<evidence type="ECO:0000256" key="4">
    <source>
        <dbReference type="ARBA" id="ARBA00022960"/>
    </source>
</evidence>
<dbReference type="PANTHER" id="PTHR41533">
    <property type="entry name" value="L,D-TRANSPEPTIDASE HI_1667-RELATED"/>
    <property type="match status" value="1"/>
</dbReference>
<dbReference type="InterPro" id="IPR052905">
    <property type="entry name" value="LD-transpeptidase_YkuD-like"/>
</dbReference>
<dbReference type="Gene3D" id="1.10.101.10">
    <property type="entry name" value="PGBD-like superfamily/PGBD"/>
    <property type="match status" value="1"/>
</dbReference>
<evidence type="ECO:0000256" key="1">
    <source>
        <dbReference type="ARBA" id="ARBA00004752"/>
    </source>
</evidence>
<evidence type="ECO:0000313" key="11">
    <source>
        <dbReference type="Proteomes" id="UP001157915"/>
    </source>
</evidence>
<protein>
    <submittedName>
        <fullName evidence="10">Murein L,D-transpeptidase YcbB/YkuD</fullName>
    </submittedName>
</protein>
<dbReference type="InterPro" id="IPR045380">
    <property type="entry name" value="LD_TPept_scaffold_dom"/>
</dbReference>
<evidence type="ECO:0000256" key="7">
    <source>
        <dbReference type="PROSITE-ProRule" id="PRU01373"/>
    </source>
</evidence>
<keyword evidence="3" id="KW-0808">Transferase</keyword>
<evidence type="ECO:0000313" key="10">
    <source>
        <dbReference type="EMBL" id="SMP07101.1"/>
    </source>
</evidence>
<keyword evidence="6 7" id="KW-0961">Cell wall biogenesis/degradation</keyword>
<evidence type="ECO:0000259" key="9">
    <source>
        <dbReference type="PROSITE" id="PS52029"/>
    </source>
</evidence>